<dbReference type="PANTHER" id="PTHR46077">
    <property type="entry name" value="E3 UBIQUITIN-PROTEIN LIGASE TOPORS"/>
    <property type="match status" value="1"/>
</dbReference>
<feature type="region of interest" description="Disordered" evidence="16">
    <location>
        <begin position="494"/>
        <end position="730"/>
    </location>
</feature>
<evidence type="ECO:0000256" key="2">
    <source>
        <dbReference type="ARBA" id="ARBA00012483"/>
    </source>
</evidence>
<sequence length="730" mass="82293">MMEESTCPPTPPLSKCPDTPPRPGTSKTTPSKWDSPDRKDKSRSPTPNRPTSPENCAICLGPLTNKSFTNSCCHQFCFVCLLEWSKVKAECPLCKVAFDSIIHNVRSQDDYDQYHVVRALQFHPTARASDHSMQAFSEWMVDRGLARFRAGAEGFATGFPYEAIPSGPPSRITRGNPNGTSAFRRSIYDRDLWARAQPDLSGRYRDCSPEFYRQNPAQMHRLLPFLNRELNVLLDGGARTMYIIEKIFDLLPQYSMTSTMFRSQIARLIGYRHAPHFCHELRMFASSPYDLVGYDRNVQYHPNGGAGLSIELESSDNSDPDDDDDDIQEPWVAPVIFIRFTIQLWYALQNLLSNGMPNLHSHYLKNSFFFFPLLFQVNVSSDSESDNTGDVQVVGVVKPRHERTPEIITLSSPEHPSRSSPRTVPSRETSRLAHSPSDLICINLGSSATAQHTWHDGLDDVSSDDSTVRTLRRRNRKSVSFNNSFTVLSKLNLREASTSSSSSSSSDVGRQRKRHKHRSSNKSKSRKHSHDKKSRNEIASDSEDETQPSTSSGKPKRRHKVDNHSSSSRRSKYSKRKFSPLRDAAISDSGDLSPPRIKIRSAIVQQGYTQRLSSSEDEPALSHTSRTKLSSFVGMRCSDEGNGSWKADESNSSTDSPPDGSDRESKRKRKDSSKKSRNLQNSKKRRDRSRSPGTHSKRSKKNLRPLSDSDEQYTVSSKKKQKAIGYSESD</sequence>
<organism evidence="18 19">
    <name type="scientific">Megalurothrips usitatus</name>
    <name type="common">bean blossom thrips</name>
    <dbReference type="NCBI Taxonomy" id="439358"/>
    <lineage>
        <taxon>Eukaryota</taxon>
        <taxon>Metazoa</taxon>
        <taxon>Ecdysozoa</taxon>
        <taxon>Arthropoda</taxon>
        <taxon>Hexapoda</taxon>
        <taxon>Insecta</taxon>
        <taxon>Pterygota</taxon>
        <taxon>Neoptera</taxon>
        <taxon>Paraneoptera</taxon>
        <taxon>Thysanoptera</taxon>
        <taxon>Terebrantia</taxon>
        <taxon>Thripoidea</taxon>
        <taxon>Thripidae</taxon>
        <taxon>Megalurothrips</taxon>
    </lineage>
</organism>
<evidence type="ECO:0000256" key="5">
    <source>
        <dbReference type="ARBA" id="ARBA00022771"/>
    </source>
</evidence>
<dbReference type="GO" id="GO:0061630">
    <property type="term" value="F:ubiquitin protein ligase activity"/>
    <property type="evidence" value="ECO:0007669"/>
    <property type="project" value="UniProtKB-EC"/>
</dbReference>
<dbReference type="Pfam" id="PF26084">
    <property type="entry name" value="PWI_Topors"/>
    <property type="match status" value="1"/>
</dbReference>
<feature type="compositionally biased region" description="Basic and acidic residues" evidence="16">
    <location>
        <begin position="34"/>
        <end position="43"/>
    </location>
</feature>
<dbReference type="InterPro" id="IPR001841">
    <property type="entry name" value="Znf_RING"/>
</dbReference>
<dbReference type="GO" id="GO:0006513">
    <property type="term" value="P:protein monoubiquitination"/>
    <property type="evidence" value="ECO:0007669"/>
    <property type="project" value="TreeGrafter"/>
</dbReference>
<dbReference type="CDD" id="cd16574">
    <property type="entry name" value="RING-HC_Topors"/>
    <property type="match status" value="1"/>
</dbReference>
<evidence type="ECO:0000256" key="6">
    <source>
        <dbReference type="ARBA" id="ARBA00022786"/>
    </source>
</evidence>
<keyword evidence="19" id="KW-1185">Reference proteome</keyword>
<evidence type="ECO:0000256" key="8">
    <source>
        <dbReference type="ARBA" id="ARBA00023015"/>
    </source>
</evidence>
<dbReference type="Gene3D" id="3.30.40.10">
    <property type="entry name" value="Zinc/RING finger domain, C3HC4 (zinc finger)"/>
    <property type="match status" value="1"/>
</dbReference>
<feature type="compositionally biased region" description="Polar residues" evidence="16">
    <location>
        <begin position="603"/>
        <end position="613"/>
    </location>
</feature>
<dbReference type="EC" id="2.3.2.27" evidence="2"/>
<evidence type="ECO:0000256" key="16">
    <source>
        <dbReference type="SAM" id="MobiDB-lite"/>
    </source>
</evidence>
<feature type="region of interest" description="Disordered" evidence="16">
    <location>
        <begin position="1"/>
        <end position="52"/>
    </location>
</feature>
<evidence type="ECO:0000256" key="14">
    <source>
        <dbReference type="ARBA" id="ARBA00079184"/>
    </source>
</evidence>
<keyword evidence="5 15" id="KW-0863">Zinc-finger</keyword>
<evidence type="ECO:0000256" key="9">
    <source>
        <dbReference type="ARBA" id="ARBA00023163"/>
    </source>
</evidence>
<evidence type="ECO:0000259" key="17">
    <source>
        <dbReference type="PROSITE" id="PS50089"/>
    </source>
</evidence>
<dbReference type="InterPro" id="IPR013083">
    <property type="entry name" value="Znf_RING/FYVE/PHD"/>
</dbReference>
<feature type="domain" description="RING-type" evidence="17">
    <location>
        <begin position="56"/>
        <end position="95"/>
    </location>
</feature>
<dbReference type="InterPro" id="IPR058745">
    <property type="entry name" value="PWI_Topors"/>
</dbReference>
<dbReference type="GO" id="GO:0008270">
    <property type="term" value="F:zinc ion binding"/>
    <property type="evidence" value="ECO:0007669"/>
    <property type="project" value="UniProtKB-KW"/>
</dbReference>
<evidence type="ECO:0000256" key="3">
    <source>
        <dbReference type="ARBA" id="ARBA00022679"/>
    </source>
</evidence>
<feature type="compositionally biased region" description="Pro residues" evidence="16">
    <location>
        <begin position="8"/>
        <end position="23"/>
    </location>
</feature>
<dbReference type="PROSITE" id="PS50089">
    <property type="entry name" value="ZF_RING_2"/>
    <property type="match status" value="1"/>
</dbReference>
<dbReference type="PROSITE" id="PS00518">
    <property type="entry name" value="ZF_RING_1"/>
    <property type="match status" value="1"/>
</dbReference>
<feature type="region of interest" description="Disordered" evidence="16">
    <location>
        <begin position="402"/>
        <end position="433"/>
    </location>
</feature>
<evidence type="ECO:0000256" key="4">
    <source>
        <dbReference type="ARBA" id="ARBA00022723"/>
    </source>
</evidence>
<evidence type="ECO:0000256" key="15">
    <source>
        <dbReference type="PROSITE-ProRule" id="PRU00175"/>
    </source>
</evidence>
<dbReference type="InterPro" id="IPR017907">
    <property type="entry name" value="Znf_RING_CS"/>
</dbReference>
<protein>
    <recommendedName>
        <fullName evidence="10">E3 ubiquitin-protein ligase Topors</fullName>
        <ecNumber evidence="2">2.3.2.27</ecNumber>
    </recommendedName>
    <alternativeName>
        <fullName evidence="11">RING-type E3 ubiquitin transferase Topors</fullName>
    </alternativeName>
    <alternativeName>
        <fullName evidence="13">SUMO1-protein E3 ligase Topors</fullName>
    </alternativeName>
    <alternativeName>
        <fullName evidence="12">Topoisomerase I-binding RING finger protein</fullName>
    </alternativeName>
    <alternativeName>
        <fullName evidence="14">Topoisomerase I-binding arginine/serine-rich protein</fullName>
    </alternativeName>
</protein>
<keyword evidence="3" id="KW-0808">Transferase</keyword>
<feature type="compositionally biased region" description="Basic residues" evidence="16">
    <location>
        <begin position="666"/>
        <end position="688"/>
    </location>
</feature>
<gene>
    <name evidence="18" type="ORF">ONE63_010717</name>
</gene>
<name>A0AAV7XHH0_9NEOP</name>
<dbReference type="PANTHER" id="PTHR46077:SF1">
    <property type="entry name" value="TOP1 BINDING ARGININE_SERINE RICH PROTEIN, E3 UBIQUITIN LIGASE"/>
    <property type="match status" value="1"/>
</dbReference>
<dbReference type="Proteomes" id="UP001075354">
    <property type="component" value="Chromosome 9"/>
</dbReference>
<accession>A0AAV7XHH0</accession>
<dbReference type="InterPro" id="IPR058746">
    <property type="entry name" value="Znf_RING-type_Topors"/>
</dbReference>
<keyword evidence="8" id="KW-0805">Transcription regulation</keyword>
<keyword evidence="7" id="KW-0862">Zinc</keyword>
<keyword evidence="6" id="KW-0833">Ubl conjugation pathway</keyword>
<keyword evidence="4" id="KW-0479">Metal-binding</keyword>
<feature type="compositionally biased region" description="Basic residues" evidence="16">
    <location>
        <begin position="511"/>
        <end position="533"/>
    </location>
</feature>
<feature type="compositionally biased region" description="Low complexity" evidence="16">
    <location>
        <begin position="411"/>
        <end position="427"/>
    </location>
</feature>
<dbReference type="SUPFAM" id="SSF57850">
    <property type="entry name" value="RING/U-box"/>
    <property type="match status" value="1"/>
</dbReference>
<evidence type="ECO:0000256" key="13">
    <source>
        <dbReference type="ARBA" id="ARBA00079040"/>
    </source>
</evidence>
<dbReference type="FunFam" id="3.30.40.10:FF:000136">
    <property type="entry name" value="E3 ubiquitin-protein ligase Topors"/>
    <property type="match status" value="1"/>
</dbReference>
<comment type="caution">
    <text evidence="18">The sequence shown here is derived from an EMBL/GenBank/DDBJ whole genome shotgun (WGS) entry which is preliminary data.</text>
</comment>
<dbReference type="AlphaFoldDB" id="A0AAV7XHH0"/>
<dbReference type="EMBL" id="JAPTSV010000009">
    <property type="protein sequence ID" value="KAJ1524195.1"/>
    <property type="molecule type" value="Genomic_DNA"/>
</dbReference>
<dbReference type="GO" id="GO:0000209">
    <property type="term" value="P:protein polyubiquitination"/>
    <property type="evidence" value="ECO:0007669"/>
    <property type="project" value="TreeGrafter"/>
</dbReference>
<dbReference type="SMART" id="SM00184">
    <property type="entry name" value="RING"/>
    <property type="match status" value="1"/>
</dbReference>
<evidence type="ECO:0000313" key="18">
    <source>
        <dbReference type="EMBL" id="KAJ1524195.1"/>
    </source>
</evidence>
<dbReference type="Pfam" id="PF13639">
    <property type="entry name" value="zf-RING_2"/>
    <property type="match status" value="1"/>
</dbReference>
<evidence type="ECO:0000256" key="12">
    <source>
        <dbReference type="ARBA" id="ARBA00076940"/>
    </source>
</evidence>
<evidence type="ECO:0000313" key="19">
    <source>
        <dbReference type="Proteomes" id="UP001075354"/>
    </source>
</evidence>
<proteinExistence type="predicted"/>
<evidence type="ECO:0000256" key="11">
    <source>
        <dbReference type="ARBA" id="ARBA00076856"/>
    </source>
</evidence>
<feature type="compositionally biased region" description="Basic residues" evidence="16">
    <location>
        <begin position="554"/>
        <end position="579"/>
    </location>
</feature>
<keyword evidence="9" id="KW-0804">Transcription</keyword>
<evidence type="ECO:0000256" key="10">
    <source>
        <dbReference type="ARBA" id="ARBA00071236"/>
    </source>
</evidence>
<comment type="catalytic activity">
    <reaction evidence="1">
        <text>S-ubiquitinyl-[E2 ubiquitin-conjugating enzyme]-L-cysteine + [acceptor protein]-L-lysine = [E2 ubiquitin-conjugating enzyme]-L-cysteine + N(6)-ubiquitinyl-[acceptor protein]-L-lysine.</text>
        <dbReference type="EC" id="2.3.2.27"/>
    </reaction>
</comment>
<reference evidence="18" key="1">
    <citation type="submission" date="2022-12" db="EMBL/GenBank/DDBJ databases">
        <title>Chromosome-level genome assembly of the bean flower thrips Megalurothrips usitatus.</title>
        <authorList>
            <person name="Ma L."/>
            <person name="Liu Q."/>
            <person name="Li H."/>
            <person name="Cai W."/>
        </authorList>
    </citation>
    <scope>NUCLEOTIDE SEQUENCE</scope>
    <source>
        <strain evidence="18">Cailab_2022a</strain>
    </source>
</reference>
<evidence type="ECO:0000256" key="1">
    <source>
        <dbReference type="ARBA" id="ARBA00000900"/>
    </source>
</evidence>
<feature type="compositionally biased region" description="Low complexity" evidence="16">
    <location>
        <begin position="497"/>
        <end position="506"/>
    </location>
</feature>
<evidence type="ECO:0000256" key="7">
    <source>
        <dbReference type="ARBA" id="ARBA00022833"/>
    </source>
</evidence>